<reference evidence="3" key="1">
    <citation type="submission" date="2019-08" db="EMBL/GenBank/DDBJ databases">
        <title>Rapid identification of Enteric Bacteria from Whole Genome Sequences (WGS) using Average Nucleotide Identity (ANI).</title>
        <authorList>
            <person name="Lane C."/>
        </authorList>
    </citation>
    <scope>NUCLEOTIDE SEQUENCE [LARGE SCALE GENOMIC DNA]</scope>
    <source>
        <strain evidence="3">2010D-8461</strain>
    </source>
</reference>
<evidence type="ECO:0008006" key="5">
    <source>
        <dbReference type="Google" id="ProtNLM"/>
    </source>
</evidence>
<evidence type="ECO:0000256" key="2">
    <source>
        <dbReference type="ARBA" id="ARBA00022679"/>
    </source>
</evidence>
<organism evidence="3 4">
    <name type="scientific">Campylobacter subantarcticus</name>
    <dbReference type="NCBI Taxonomy" id="497724"/>
    <lineage>
        <taxon>Bacteria</taxon>
        <taxon>Pseudomonadati</taxon>
        <taxon>Campylobacterota</taxon>
        <taxon>Epsilonproteobacteria</taxon>
        <taxon>Campylobacterales</taxon>
        <taxon>Campylobacteraceae</taxon>
        <taxon>Campylobacter</taxon>
    </lineage>
</organism>
<keyword evidence="4" id="KW-1185">Reference proteome</keyword>
<keyword evidence="2" id="KW-0808">Transferase</keyword>
<evidence type="ECO:0000313" key="3">
    <source>
        <dbReference type="EMBL" id="MPB98956.1"/>
    </source>
</evidence>
<dbReference type="Gene3D" id="3.40.50.2000">
    <property type="entry name" value="Glycogen Phosphorylase B"/>
    <property type="match status" value="1"/>
</dbReference>
<evidence type="ECO:0000313" key="4">
    <source>
        <dbReference type="Proteomes" id="UP000364097"/>
    </source>
</evidence>
<dbReference type="InterPro" id="IPR051199">
    <property type="entry name" value="LPS_LOS_Heptosyltrfase"/>
</dbReference>
<accession>A0ABW9N3U4</accession>
<dbReference type="RefSeq" id="WP_043019259.1">
    <property type="nucleotide sequence ID" value="NZ_AACKMW020000020.1"/>
</dbReference>
<dbReference type="SUPFAM" id="SSF53756">
    <property type="entry name" value="UDP-Glycosyltransferase/glycogen phosphorylase"/>
    <property type="match status" value="1"/>
</dbReference>
<protein>
    <recommendedName>
        <fullName evidence="5">Lipopolysaccharide heptosyltransferase family protein</fullName>
    </recommendedName>
</protein>
<dbReference type="Proteomes" id="UP000364097">
    <property type="component" value="Unassembled WGS sequence"/>
</dbReference>
<dbReference type="PANTHER" id="PTHR30160:SF15">
    <property type="entry name" value="GLYCOSYLTRANSFERASE HI_0523-RELATED"/>
    <property type="match status" value="1"/>
</dbReference>
<proteinExistence type="predicted"/>
<dbReference type="PANTHER" id="PTHR30160">
    <property type="entry name" value="TETRAACYLDISACCHARIDE 4'-KINASE-RELATED"/>
    <property type="match status" value="1"/>
</dbReference>
<sequence>MLYYARKIDPKKFDKCIKRINFDTTIKTLDENKDIVKNYLQKNNIKNFIIINPFSITVDFTLNLVSFFDLIVKIRFSYPNINIIIPTYNDIHDTFIRSVKQHNINLLSEIYIFKNNDDILNLVELISQSKCIISLSTGPIHIASNMKIPSIGLYPKKDSMFWPTYNKDYVFIDKKYNELSHNEINKIITSVIDKLKKLYQLITYLHFLKHK</sequence>
<comment type="caution">
    <text evidence="3">The sequence shown here is derived from an EMBL/GenBank/DDBJ whole genome shotgun (WGS) entry which is preliminary data.</text>
</comment>
<keyword evidence="1" id="KW-0328">Glycosyltransferase</keyword>
<dbReference type="EMBL" id="AACKMW020000020">
    <property type="protein sequence ID" value="MPB98956.1"/>
    <property type="molecule type" value="Genomic_DNA"/>
</dbReference>
<dbReference type="Pfam" id="PF01075">
    <property type="entry name" value="Glyco_transf_9"/>
    <property type="match status" value="1"/>
</dbReference>
<name>A0ABW9N3U4_9BACT</name>
<gene>
    <name evidence="3" type="ORF">A0Z09_002655</name>
</gene>
<dbReference type="InterPro" id="IPR002201">
    <property type="entry name" value="Glyco_trans_9"/>
</dbReference>
<evidence type="ECO:0000256" key="1">
    <source>
        <dbReference type="ARBA" id="ARBA00022676"/>
    </source>
</evidence>